<evidence type="ECO:0000256" key="1">
    <source>
        <dbReference type="ARBA" id="ARBA00022737"/>
    </source>
</evidence>
<feature type="compositionally biased region" description="Basic and acidic residues" evidence="2">
    <location>
        <begin position="7"/>
        <end position="21"/>
    </location>
</feature>
<accession>A0AAV5CAR9</accession>
<protein>
    <recommendedName>
        <fullName evidence="3">Disease resistance R13L4/SHOC-2-like LRR domain-containing protein</fullName>
    </recommendedName>
</protein>
<sequence>MHKHHTPARDDEMRTTASEEKRRHRKRGAGRSHGKHRREQTGPDKAARPRKPEQARHGKRQRQGPPARTPTDGQPAGARAGQKTGHGESAARPPGESTQSGTGRRGRGAAEATRRTAREKREQNRGGTGQAGQRDTSREAVTGAAEVGNAAAQGTGGAHSRQTQDRRNSAGRAQDDGKSVCVPPNEGGNRDGAAAAQTLRRGGTEETGRRPPARVGGRAGGTQPQQRRQGAPNTEAAIAAGPVKAREQSAIDTPETPAAHKRAKRERERDRGAEAEAKRQPSEPERQHREEETRDGARRQAGDRTRAGERSTTQCHEVSAVKHAAAPDNVTMHDLVYDLARTITDNELVILDASERMDSKKFEKDYIRHMRLVKSQKQSRALKEFPAKIRSLQFTECSAELLQQNAFSKSKYLRVLDLSGCSIDGGSPRSNILLPSSIHHLILLRYLDASDLPIPQLPKSFHKLQNMQTLILSNCSLESLPDSISTLLEICYLDLSGNSRLNELPVSLDNVRKMTSLTRLLANAADSAVTVCLEHPEDAERAKLRDRTDLRGLALHWSHGMVSTEKVKFKEMDAKTMDLHSRLVLERLIPPRTLENMELFGYMSKDFPGWMFDISTYLPCLGCIELYDLKHCDSLPPFGQLPNLRILDMTSMPSIKKVGKKFYRRGGTCKKLRVIRLHVLENLAEWWTTWSGEDEEEFLIPNLHLLRVTHCPKLKFLPYPPKSMHWNLFNSDKMFPLHGFGRLSSSTLPVSTKLHGLKNFSTEHWGAAQHLGPTLETLDLEARSSLRTFPDVAPCFSSLRHFSLYLPDLEVLPEWLWQLNYLEKLHIGGCRILSSLPDSIQNLTALKELHITSCPELTSFPDSIQNLTALKNLRIYNCPRLSQWCQGEGAHRISHIPHRYRF</sequence>
<keyword evidence="5" id="KW-1185">Reference proteome</keyword>
<feature type="compositionally biased region" description="Basic and acidic residues" evidence="2">
    <location>
        <begin position="265"/>
        <end position="309"/>
    </location>
</feature>
<organism evidence="4 5">
    <name type="scientific">Eleusine coracana subsp. coracana</name>
    <dbReference type="NCBI Taxonomy" id="191504"/>
    <lineage>
        <taxon>Eukaryota</taxon>
        <taxon>Viridiplantae</taxon>
        <taxon>Streptophyta</taxon>
        <taxon>Embryophyta</taxon>
        <taxon>Tracheophyta</taxon>
        <taxon>Spermatophyta</taxon>
        <taxon>Magnoliopsida</taxon>
        <taxon>Liliopsida</taxon>
        <taxon>Poales</taxon>
        <taxon>Poaceae</taxon>
        <taxon>PACMAD clade</taxon>
        <taxon>Chloridoideae</taxon>
        <taxon>Cynodonteae</taxon>
        <taxon>Eleusininae</taxon>
        <taxon>Eleusine</taxon>
    </lineage>
</organism>
<dbReference type="InterPro" id="IPR032675">
    <property type="entry name" value="LRR_dom_sf"/>
</dbReference>
<feature type="compositionally biased region" description="Basic and acidic residues" evidence="2">
    <location>
        <begin position="39"/>
        <end position="56"/>
    </location>
</feature>
<feature type="compositionally biased region" description="Polar residues" evidence="2">
    <location>
        <begin position="222"/>
        <end position="232"/>
    </location>
</feature>
<reference evidence="4" key="1">
    <citation type="journal article" date="2018" name="DNA Res.">
        <title>Multiple hybrid de novo genome assembly of finger millet, an orphan allotetraploid crop.</title>
        <authorList>
            <person name="Hatakeyama M."/>
            <person name="Aluri S."/>
            <person name="Balachadran M.T."/>
            <person name="Sivarajan S.R."/>
            <person name="Patrignani A."/>
            <person name="Gruter S."/>
            <person name="Poveda L."/>
            <person name="Shimizu-Inatsugi R."/>
            <person name="Baeten J."/>
            <person name="Francoijs K.J."/>
            <person name="Nataraja K.N."/>
            <person name="Reddy Y.A.N."/>
            <person name="Phadnis S."/>
            <person name="Ravikumar R.L."/>
            <person name="Schlapbach R."/>
            <person name="Sreeman S.M."/>
            <person name="Shimizu K.K."/>
        </authorList>
    </citation>
    <scope>NUCLEOTIDE SEQUENCE</scope>
</reference>
<dbReference type="Pfam" id="PF00560">
    <property type="entry name" value="LRR_1"/>
    <property type="match status" value="1"/>
</dbReference>
<dbReference type="PANTHER" id="PTHR47186:SF3">
    <property type="entry name" value="OS09G0267800 PROTEIN"/>
    <property type="match status" value="1"/>
</dbReference>
<dbReference type="EMBL" id="BQKI01000005">
    <property type="protein sequence ID" value="GJM95232.1"/>
    <property type="molecule type" value="Genomic_DNA"/>
</dbReference>
<dbReference type="InterPro" id="IPR001611">
    <property type="entry name" value="Leu-rich_rpt"/>
</dbReference>
<dbReference type="SUPFAM" id="SSF52058">
    <property type="entry name" value="L domain-like"/>
    <property type="match status" value="1"/>
</dbReference>
<gene>
    <name evidence="4" type="primary">ga11944</name>
    <name evidence="4" type="ORF">PR202_ga11944</name>
</gene>
<evidence type="ECO:0000256" key="2">
    <source>
        <dbReference type="SAM" id="MobiDB-lite"/>
    </source>
</evidence>
<dbReference type="PANTHER" id="PTHR47186">
    <property type="entry name" value="LEUCINE-RICH REPEAT-CONTAINING PROTEIN 57"/>
    <property type="match status" value="1"/>
</dbReference>
<dbReference type="AlphaFoldDB" id="A0AAV5CAR9"/>
<name>A0AAV5CAR9_ELECO</name>
<evidence type="ECO:0000259" key="3">
    <source>
        <dbReference type="Pfam" id="PF23598"/>
    </source>
</evidence>
<feature type="compositionally biased region" description="Basic and acidic residues" evidence="2">
    <location>
        <begin position="112"/>
        <end position="124"/>
    </location>
</feature>
<proteinExistence type="predicted"/>
<dbReference type="Proteomes" id="UP001054889">
    <property type="component" value="Unassembled WGS sequence"/>
</dbReference>
<comment type="caution">
    <text evidence="4">The sequence shown here is derived from an EMBL/GenBank/DDBJ whole genome shotgun (WGS) entry which is preliminary data.</text>
</comment>
<dbReference type="Gene3D" id="3.80.10.10">
    <property type="entry name" value="Ribonuclease Inhibitor"/>
    <property type="match status" value="2"/>
</dbReference>
<feature type="compositionally biased region" description="Basic and acidic residues" evidence="2">
    <location>
        <begin position="162"/>
        <end position="178"/>
    </location>
</feature>
<dbReference type="InterPro" id="IPR055414">
    <property type="entry name" value="LRR_R13L4/SHOC2-like"/>
</dbReference>
<feature type="domain" description="Disease resistance R13L4/SHOC-2-like LRR" evidence="3">
    <location>
        <begin position="388"/>
        <end position="677"/>
    </location>
</feature>
<dbReference type="Pfam" id="PF23598">
    <property type="entry name" value="LRR_14"/>
    <property type="match status" value="1"/>
</dbReference>
<reference evidence="4" key="2">
    <citation type="submission" date="2021-12" db="EMBL/GenBank/DDBJ databases">
        <title>Resequencing data analysis of finger millet.</title>
        <authorList>
            <person name="Hatakeyama M."/>
            <person name="Aluri S."/>
            <person name="Balachadran M.T."/>
            <person name="Sivarajan S.R."/>
            <person name="Poveda L."/>
            <person name="Shimizu-Inatsugi R."/>
            <person name="Schlapbach R."/>
            <person name="Sreeman S.M."/>
            <person name="Shimizu K.K."/>
        </authorList>
    </citation>
    <scope>NUCLEOTIDE SEQUENCE</scope>
</reference>
<feature type="compositionally biased region" description="Basic residues" evidence="2">
    <location>
        <begin position="22"/>
        <end position="38"/>
    </location>
</feature>
<evidence type="ECO:0000313" key="4">
    <source>
        <dbReference type="EMBL" id="GJM95232.1"/>
    </source>
</evidence>
<evidence type="ECO:0000313" key="5">
    <source>
        <dbReference type="Proteomes" id="UP001054889"/>
    </source>
</evidence>
<feature type="region of interest" description="Disordered" evidence="2">
    <location>
        <begin position="1"/>
        <end position="319"/>
    </location>
</feature>
<keyword evidence="1" id="KW-0677">Repeat</keyword>